<comment type="caution">
    <text evidence="2">The sequence shown here is derived from an EMBL/GenBank/DDBJ whole genome shotgun (WGS) entry which is preliminary data.</text>
</comment>
<reference evidence="2 3" key="1">
    <citation type="submission" date="2020-02" db="EMBL/GenBank/DDBJ databases">
        <title>Draft genome sequence of Haematococcus lacustris strain NIES-144.</title>
        <authorList>
            <person name="Morimoto D."/>
            <person name="Nakagawa S."/>
            <person name="Yoshida T."/>
            <person name="Sawayama S."/>
        </authorList>
    </citation>
    <scope>NUCLEOTIDE SEQUENCE [LARGE SCALE GENOMIC DNA]</scope>
    <source>
        <strain evidence="2 3">NIES-144</strain>
    </source>
</reference>
<organism evidence="2 3">
    <name type="scientific">Haematococcus lacustris</name>
    <name type="common">Green alga</name>
    <name type="synonym">Haematococcus pluvialis</name>
    <dbReference type="NCBI Taxonomy" id="44745"/>
    <lineage>
        <taxon>Eukaryota</taxon>
        <taxon>Viridiplantae</taxon>
        <taxon>Chlorophyta</taxon>
        <taxon>core chlorophytes</taxon>
        <taxon>Chlorophyceae</taxon>
        <taxon>CS clade</taxon>
        <taxon>Chlamydomonadales</taxon>
        <taxon>Haematococcaceae</taxon>
        <taxon>Haematococcus</taxon>
    </lineage>
</organism>
<protein>
    <submittedName>
        <fullName evidence="2">Uncharacterized protein</fullName>
    </submittedName>
</protein>
<feature type="region of interest" description="Disordered" evidence="1">
    <location>
        <begin position="1"/>
        <end position="42"/>
    </location>
</feature>
<name>A0A699ZEC9_HAELA</name>
<feature type="non-terminal residue" evidence="2">
    <location>
        <position position="1"/>
    </location>
</feature>
<proteinExistence type="predicted"/>
<keyword evidence="3" id="KW-1185">Reference proteome</keyword>
<gene>
    <name evidence="2" type="ORF">HaLaN_14384</name>
</gene>
<dbReference type="AlphaFoldDB" id="A0A699ZEC9"/>
<evidence type="ECO:0000313" key="3">
    <source>
        <dbReference type="Proteomes" id="UP000485058"/>
    </source>
</evidence>
<feature type="compositionally biased region" description="Basic and acidic residues" evidence="1">
    <location>
        <begin position="1"/>
        <end position="10"/>
    </location>
</feature>
<sequence>MDASVVERQDRQRKKEAHQRAEGVYERKREAGQGGSRRNASSQAYNILTLDYAPTPDGQALKQKPVTA</sequence>
<evidence type="ECO:0000313" key="2">
    <source>
        <dbReference type="EMBL" id="GFH17699.1"/>
    </source>
</evidence>
<dbReference type="Proteomes" id="UP000485058">
    <property type="component" value="Unassembled WGS sequence"/>
</dbReference>
<feature type="compositionally biased region" description="Basic and acidic residues" evidence="1">
    <location>
        <begin position="18"/>
        <end position="31"/>
    </location>
</feature>
<dbReference type="EMBL" id="BLLF01001187">
    <property type="protein sequence ID" value="GFH17699.1"/>
    <property type="molecule type" value="Genomic_DNA"/>
</dbReference>
<evidence type="ECO:0000256" key="1">
    <source>
        <dbReference type="SAM" id="MobiDB-lite"/>
    </source>
</evidence>
<accession>A0A699ZEC9</accession>